<dbReference type="HOGENOM" id="CLU_051402_0_1_1"/>
<dbReference type="GeneID" id="6016266"/>
<dbReference type="InParanoid" id="A8P8W2"/>
<dbReference type="Gene3D" id="3.40.50.360">
    <property type="match status" value="1"/>
</dbReference>
<reference evidence="3 4" key="1">
    <citation type="journal article" date="2010" name="Proc. Natl. Acad. Sci. U.S.A.">
        <title>Insights into evolution of multicellular fungi from the assembled chromosomes of the mushroom Coprinopsis cinerea (Coprinus cinereus).</title>
        <authorList>
            <person name="Stajich J.E."/>
            <person name="Wilke S.K."/>
            <person name="Ahren D."/>
            <person name="Au C.H."/>
            <person name="Birren B.W."/>
            <person name="Borodovsky M."/>
            <person name="Burns C."/>
            <person name="Canback B."/>
            <person name="Casselton L.A."/>
            <person name="Cheng C.K."/>
            <person name="Deng J."/>
            <person name="Dietrich F.S."/>
            <person name="Fargo D.C."/>
            <person name="Farman M.L."/>
            <person name="Gathman A.C."/>
            <person name="Goldberg J."/>
            <person name="Guigo R."/>
            <person name="Hoegger P.J."/>
            <person name="Hooker J.B."/>
            <person name="Huggins A."/>
            <person name="James T.Y."/>
            <person name="Kamada T."/>
            <person name="Kilaru S."/>
            <person name="Kodira C."/>
            <person name="Kues U."/>
            <person name="Kupfer D."/>
            <person name="Kwan H.S."/>
            <person name="Lomsadze A."/>
            <person name="Li W."/>
            <person name="Lilly W.W."/>
            <person name="Ma L.J."/>
            <person name="Mackey A.J."/>
            <person name="Manning G."/>
            <person name="Martin F."/>
            <person name="Muraguchi H."/>
            <person name="Natvig D.O."/>
            <person name="Palmerini H."/>
            <person name="Ramesh M.A."/>
            <person name="Rehmeyer C.J."/>
            <person name="Roe B.A."/>
            <person name="Shenoy N."/>
            <person name="Stanke M."/>
            <person name="Ter-Hovhannisyan V."/>
            <person name="Tunlid A."/>
            <person name="Velagapudi R."/>
            <person name="Vision T.J."/>
            <person name="Zeng Q."/>
            <person name="Zolan M.E."/>
            <person name="Pukkila P.J."/>
        </authorList>
    </citation>
    <scope>NUCLEOTIDE SEQUENCE [LARGE SCALE GENOMIC DNA]</scope>
    <source>
        <strain evidence="4">Okayama-7 / 130 / ATCC MYA-4618 / FGSC 9003</strain>
    </source>
</reference>
<keyword evidence="4" id="KW-1185">Reference proteome</keyword>
<evidence type="ECO:0000259" key="2">
    <source>
        <dbReference type="PROSITE" id="PS50902"/>
    </source>
</evidence>
<accession>A8P8W2</accession>
<proteinExistence type="inferred from homology"/>
<dbReference type="PANTHER" id="PTHR30546:SF23">
    <property type="entry name" value="FLAVOPROTEIN-LIKE PROTEIN YCP4-RELATED"/>
    <property type="match status" value="1"/>
</dbReference>
<dbReference type="NCBIfam" id="NF002999">
    <property type="entry name" value="PRK03767.1"/>
    <property type="match status" value="1"/>
</dbReference>
<dbReference type="Pfam" id="PF03358">
    <property type="entry name" value="FMN_red"/>
    <property type="match status" value="1"/>
</dbReference>
<comment type="caution">
    <text evidence="3">The sequence shown here is derived from an EMBL/GenBank/DDBJ whole genome shotgun (WGS) entry which is preliminary data.</text>
</comment>
<dbReference type="GO" id="GO:0010181">
    <property type="term" value="F:FMN binding"/>
    <property type="evidence" value="ECO:0007669"/>
    <property type="project" value="InterPro"/>
</dbReference>
<dbReference type="AlphaFoldDB" id="A8P8W2"/>
<dbReference type="PROSITE" id="PS50902">
    <property type="entry name" value="FLAVODOXIN_LIKE"/>
    <property type="match status" value="1"/>
</dbReference>
<dbReference type="InterPro" id="IPR010089">
    <property type="entry name" value="Flavoprotein_WrbA-like"/>
</dbReference>
<dbReference type="FunCoup" id="A8P8W2">
    <property type="interactions" value="116"/>
</dbReference>
<gene>
    <name evidence="3" type="ORF">CC1G_11359</name>
</gene>
<dbReference type="KEGG" id="cci:CC1G_11359"/>
<dbReference type="InterPro" id="IPR029039">
    <property type="entry name" value="Flavoprotein-like_sf"/>
</dbReference>
<comment type="similarity">
    <text evidence="1">Belongs to the WrbA family.</text>
</comment>
<dbReference type="GO" id="GO:0016020">
    <property type="term" value="C:membrane"/>
    <property type="evidence" value="ECO:0007669"/>
    <property type="project" value="TreeGrafter"/>
</dbReference>
<dbReference type="eggNOG" id="KOG3135">
    <property type="taxonomic scope" value="Eukaryota"/>
</dbReference>
<dbReference type="VEuPathDB" id="FungiDB:CC1G_11359"/>
<dbReference type="OrthoDB" id="504689at2759"/>
<protein>
    <submittedName>
        <fullName evidence="3">1,4-benzoquinone reductase</fullName>
    </submittedName>
</protein>
<dbReference type="InterPro" id="IPR005025">
    <property type="entry name" value="FMN_Rdtase-like_dom"/>
</dbReference>
<evidence type="ECO:0000313" key="3">
    <source>
        <dbReference type="EMBL" id="EAU82169.2"/>
    </source>
</evidence>
<evidence type="ECO:0000256" key="1">
    <source>
        <dbReference type="ARBA" id="ARBA00006961"/>
    </source>
</evidence>
<dbReference type="EMBL" id="AACS02000011">
    <property type="protein sequence ID" value="EAU82169.2"/>
    <property type="molecule type" value="Genomic_DNA"/>
</dbReference>
<sequence>MAQRAPKVGIIIFSMYGHVAKLAEAERAGIMKAGGTAEIYQFVRIIWGVAETLSPDVLAKMKAPPKPNYPIITTENIQQFDAMLFGIPTRYGNFPAQWKVFWDATGRLWTAGKLSGKYAGVFISTGTMGGGQETTAISTMSTLMHHGMIFVPLGYAHSFDLMSRMDEVRGGSPWGAGTFAGGDGSRMPSQLELDIAEIQGKAFWETVSRVRFG</sequence>
<dbReference type="FunFam" id="3.40.50.360:FF:000001">
    <property type="entry name" value="NAD(P)H dehydrogenase (Quinone) FQR1-like"/>
    <property type="match status" value="1"/>
</dbReference>
<dbReference type="SUPFAM" id="SSF52218">
    <property type="entry name" value="Flavoproteins"/>
    <property type="match status" value="1"/>
</dbReference>
<dbReference type="PANTHER" id="PTHR30546">
    <property type="entry name" value="FLAVODOXIN-RELATED PROTEIN WRBA-RELATED"/>
    <property type="match status" value="1"/>
</dbReference>
<evidence type="ECO:0000313" key="4">
    <source>
        <dbReference type="Proteomes" id="UP000001861"/>
    </source>
</evidence>
<organism evidence="3 4">
    <name type="scientific">Coprinopsis cinerea (strain Okayama-7 / 130 / ATCC MYA-4618 / FGSC 9003)</name>
    <name type="common">Inky cap fungus</name>
    <name type="synonym">Hormographiella aspergillata</name>
    <dbReference type="NCBI Taxonomy" id="240176"/>
    <lineage>
        <taxon>Eukaryota</taxon>
        <taxon>Fungi</taxon>
        <taxon>Dikarya</taxon>
        <taxon>Basidiomycota</taxon>
        <taxon>Agaricomycotina</taxon>
        <taxon>Agaricomycetes</taxon>
        <taxon>Agaricomycetidae</taxon>
        <taxon>Agaricales</taxon>
        <taxon>Agaricineae</taxon>
        <taxon>Psathyrellaceae</taxon>
        <taxon>Coprinopsis</taxon>
    </lineage>
</organism>
<dbReference type="Proteomes" id="UP000001861">
    <property type="component" value="Unassembled WGS sequence"/>
</dbReference>
<dbReference type="OMA" id="SGMFEME"/>
<dbReference type="InterPro" id="IPR008254">
    <property type="entry name" value="Flavodoxin/NO_synth"/>
</dbReference>
<dbReference type="STRING" id="240176.A8P8W2"/>
<dbReference type="NCBIfam" id="TIGR01755">
    <property type="entry name" value="flav_wrbA"/>
    <property type="match status" value="1"/>
</dbReference>
<feature type="domain" description="Flavodoxin-like" evidence="2">
    <location>
        <begin position="8"/>
        <end position="203"/>
    </location>
</feature>
<dbReference type="RefSeq" id="XP_001839648.2">
    <property type="nucleotide sequence ID" value="XM_001839596.2"/>
</dbReference>
<name>A8P8W2_COPC7</name>
<dbReference type="GO" id="GO:0003955">
    <property type="term" value="F:NAD(P)H dehydrogenase (quinone) activity"/>
    <property type="evidence" value="ECO:0007669"/>
    <property type="project" value="InterPro"/>
</dbReference>